<reference evidence="3 4" key="1">
    <citation type="journal article" date="2010" name="Stand. Genomic Sci.">
        <title>Complete genome sequence of Vulcanisaeta distributa type strain (IC-017).</title>
        <authorList>
            <person name="Mavromatis K."/>
            <person name="Sikorski J."/>
            <person name="Pabst E."/>
            <person name="Teshima H."/>
            <person name="Lapidus A."/>
            <person name="Lucas S."/>
            <person name="Nolan M."/>
            <person name="Glavina Del Rio T."/>
            <person name="Cheng J.F."/>
            <person name="Bruce D."/>
            <person name="Goodwin L."/>
            <person name="Pitluck S."/>
            <person name="Liolios K."/>
            <person name="Ivanova N."/>
            <person name="Mikhailova N."/>
            <person name="Pati A."/>
            <person name="Chen A."/>
            <person name="Palaniappan K."/>
            <person name="Land M."/>
            <person name="Hauser L."/>
            <person name="Chang Y.J."/>
            <person name="Jeffries C.D."/>
            <person name="Rohde M."/>
            <person name="Spring S."/>
            <person name="Goker M."/>
            <person name="Wirth R."/>
            <person name="Woyke T."/>
            <person name="Bristow J."/>
            <person name="Eisen J.A."/>
            <person name="Markowitz V."/>
            <person name="Hugenholtz P."/>
            <person name="Klenk H.P."/>
            <person name="Kyrpides N.C."/>
        </authorList>
    </citation>
    <scope>NUCLEOTIDE SEQUENCE [LARGE SCALE GENOMIC DNA]</scope>
    <source>
        <strain evidence="4">DSM 14429 / JCM 11212 / NBRC 100878 / IC-017</strain>
    </source>
</reference>
<proteinExistence type="predicted"/>
<sequence length="242" mass="26813">MILNNLVSLPELYSYALITYIAVAGVLWLLHRFGRDDLLLPVAAMNYMLLLTISQYTASKIGAFVGPMVIPMGVFTYSASVAMLDFLTLRYGRRVGYWVVRIAAYLQALVFIINWLVIAYPPAPFWQGLQGAFASIMGTSARIAIASITAFLISETYDVFLVSRLRGGVLRRVGYSDPVAMTIDTLVFIPTAFYGIVPNIWLLMASQLTVKLSLVPMTMLAVWINRRALQYGLATQPTPAGR</sequence>
<organism evidence="3 4">
    <name type="scientific">Vulcanisaeta distributa (strain DSM 14429 / JCM 11212 / NBRC 100878 / IC-017)</name>
    <dbReference type="NCBI Taxonomy" id="572478"/>
    <lineage>
        <taxon>Archaea</taxon>
        <taxon>Thermoproteota</taxon>
        <taxon>Thermoprotei</taxon>
        <taxon>Thermoproteales</taxon>
        <taxon>Thermoproteaceae</taxon>
        <taxon>Vulcanisaeta</taxon>
    </lineage>
</organism>
<dbReference type="Pfam" id="PF02592">
    <property type="entry name" value="Vut_1"/>
    <property type="match status" value="1"/>
</dbReference>
<dbReference type="AlphaFoldDB" id="E1QQV6"/>
<evidence type="ECO:0000313" key="3">
    <source>
        <dbReference type="EMBL" id="ADN50526.1"/>
    </source>
</evidence>
<dbReference type="HOGENOM" id="CLU_099322_0_0_2"/>
<dbReference type="NCBIfam" id="TIGR00697">
    <property type="entry name" value="queuosine precursor transporter"/>
    <property type="match status" value="1"/>
</dbReference>
<keyword evidence="4" id="KW-1185">Reference proteome</keyword>
<feature type="transmembrane region" description="Helical" evidence="2">
    <location>
        <begin position="12"/>
        <end position="31"/>
    </location>
</feature>
<dbReference type="PANTHER" id="PTHR34300">
    <property type="entry name" value="QUEUOSINE PRECURSOR TRANSPORTER-RELATED"/>
    <property type="match status" value="1"/>
</dbReference>
<dbReference type="GeneID" id="9752070"/>
<dbReference type="EMBL" id="CP002100">
    <property type="protein sequence ID" value="ADN50526.1"/>
    <property type="molecule type" value="Genomic_DNA"/>
</dbReference>
<feature type="transmembrane region" description="Helical" evidence="2">
    <location>
        <begin position="38"/>
        <end position="58"/>
    </location>
</feature>
<dbReference type="RefSeq" id="WP_013336251.1">
    <property type="nucleotide sequence ID" value="NC_014537.1"/>
</dbReference>
<feature type="transmembrane region" description="Helical" evidence="2">
    <location>
        <begin position="98"/>
        <end position="120"/>
    </location>
</feature>
<evidence type="ECO:0000256" key="2">
    <source>
        <dbReference type="SAM" id="Phobius"/>
    </source>
</evidence>
<keyword evidence="2" id="KW-0812">Transmembrane</keyword>
<feature type="transmembrane region" description="Helical" evidence="2">
    <location>
        <begin position="64"/>
        <end position="86"/>
    </location>
</feature>
<reference evidence="4" key="2">
    <citation type="journal article" date="2010" name="Stand. Genomic Sci.">
        <title>Complete genome sequence of Vulcanisaeta distributa type strain (IC-017T).</title>
        <authorList>
            <person name="Mavromatis K."/>
            <person name="Sikorski J."/>
            <person name="Pabst E."/>
            <person name="Teshima H."/>
            <person name="Lapidus A."/>
            <person name="Lucas S."/>
            <person name="Nolan M."/>
            <person name="Glavina Del Rio T."/>
            <person name="Cheng J."/>
            <person name="Bruce D."/>
            <person name="Goodwin L."/>
            <person name="Pitluck S."/>
            <person name="Liolios K."/>
            <person name="Ivanova N."/>
            <person name="Mikhailova N."/>
            <person name="Pati A."/>
            <person name="Chen A."/>
            <person name="Palaniappan K."/>
            <person name="Land M."/>
            <person name="Hauser L."/>
            <person name="Chang Y."/>
            <person name="Jeffries C."/>
            <person name="Rohde M."/>
            <person name="Spring S."/>
            <person name="Goker M."/>
            <person name="Wirth R."/>
            <person name="Woyke T."/>
            <person name="Bristow J."/>
            <person name="Eisen J."/>
            <person name="Markowitz V."/>
            <person name="Hugenholtz P."/>
            <person name="Klenk H."/>
            <person name="Kyrpides N."/>
        </authorList>
    </citation>
    <scope>NUCLEOTIDE SEQUENCE [LARGE SCALE GENOMIC DNA]</scope>
    <source>
        <strain evidence="4">DSM 14429 / JCM 11212 / NBRC 100878 / IC-017</strain>
    </source>
</reference>
<evidence type="ECO:0000256" key="1">
    <source>
        <dbReference type="NCBIfam" id="TIGR00697"/>
    </source>
</evidence>
<evidence type="ECO:0000313" key="4">
    <source>
        <dbReference type="Proteomes" id="UP000006681"/>
    </source>
</evidence>
<dbReference type="eggNOG" id="arCOG04284">
    <property type="taxonomic scope" value="Archaea"/>
</dbReference>
<dbReference type="InterPro" id="IPR003744">
    <property type="entry name" value="YhhQ"/>
</dbReference>
<gene>
    <name evidence="3" type="ordered locus">Vdis_1138</name>
</gene>
<accession>E1QQV6</accession>
<dbReference type="STRING" id="572478.Vdis_1138"/>
<protein>
    <recommendedName>
        <fullName evidence="1">Queuosine precursor transporter</fullName>
    </recommendedName>
</protein>
<name>E1QQV6_VULDI</name>
<dbReference type="KEGG" id="vdi:Vdis_1138"/>
<keyword evidence="2" id="KW-1133">Transmembrane helix</keyword>
<keyword evidence="2" id="KW-0472">Membrane</keyword>
<dbReference type="Proteomes" id="UP000006681">
    <property type="component" value="Chromosome"/>
</dbReference>
<dbReference type="PANTHER" id="PTHR34300:SF2">
    <property type="entry name" value="QUEUOSINE PRECURSOR TRANSPORTER-RELATED"/>
    <property type="match status" value="1"/>
</dbReference>
<dbReference type="OrthoDB" id="27816at2157"/>